<accession>A0A4R5DUT1</accession>
<keyword evidence="1" id="KW-1133">Transmembrane helix</keyword>
<proteinExistence type="predicted"/>
<keyword evidence="1" id="KW-0812">Transmembrane</keyword>
<dbReference type="Proteomes" id="UP000294850">
    <property type="component" value="Unassembled WGS sequence"/>
</dbReference>
<keyword evidence="1" id="KW-0472">Membrane</keyword>
<dbReference type="AlphaFoldDB" id="A0A4R5DUT1"/>
<dbReference type="RefSeq" id="WP_131959317.1">
    <property type="nucleotide sequence ID" value="NZ_SMFL01000005.1"/>
</dbReference>
<dbReference type="EMBL" id="SMFL01000005">
    <property type="protein sequence ID" value="TDE14733.1"/>
    <property type="molecule type" value="Genomic_DNA"/>
</dbReference>
<reference evidence="2 3" key="1">
    <citation type="submission" date="2019-03" db="EMBL/GenBank/DDBJ databases">
        <title>Dyadobacter AR-3-6 sp. nov., isolated from arctic soil.</title>
        <authorList>
            <person name="Chaudhary D.K."/>
        </authorList>
    </citation>
    <scope>NUCLEOTIDE SEQUENCE [LARGE SCALE GENOMIC DNA]</scope>
    <source>
        <strain evidence="2 3">AR-3-6</strain>
    </source>
</reference>
<protein>
    <submittedName>
        <fullName evidence="2">Uncharacterized protein</fullName>
    </submittedName>
</protein>
<gene>
    <name evidence="2" type="ORF">E0F88_16230</name>
</gene>
<comment type="caution">
    <text evidence="2">The sequence shown here is derived from an EMBL/GenBank/DDBJ whole genome shotgun (WGS) entry which is preliminary data.</text>
</comment>
<name>A0A4R5DUT1_9BACT</name>
<feature type="transmembrane region" description="Helical" evidence="1">
    <location>
        <begin position="86"/>
        <end position="112"/>
    </location>
</feature>
<evidence type="ECO:0000313" key="2">
    <source>
        <dbReference type="EMBL" id="TDE14733.1"/>
    </source>
</evidence>
<keyword evidence="3" id="KW-1185">Reference proteome</keyword>
<sequence>MKNKREQFILTEKEWSCILDSSCSSGQKVPELFDRLGEIICEGKTVTREDGRILGYDVETLKFYDTFQYVKSRKNPYFIGRRLDGILLKIAVALIGYSVIKQLVIYLLWYYVPEEFRFAVEDLTTPPSILPKSDLF</sequence>
<evidence type="ECO:0000256" key="1">
    <source>
        <dbReference type="SAM" id="Phobius"/>
    </source>
</evidence>
<evidence type="ECO:0000313" key="3">
    <source>
        <dbReference type="Proteomes" id="UP000294850"/>
    </source>
</evidence>
<organism evidence="2 3">
    <name type="scientific">Dyadobacter psychrotolerans</name>
    <dbReference type="NCBI Taxonomy" id="2541721"/>
    <lineage>
        <taxon>Bacteria</taxon>
        <taxon>Pseudomonadati</taxon>
        <taxon>Bacteroidota</taxon>
        <taxon>Cytophagia</taxon>
        <taxon>Cytophagales</taxon>
        <taxon>Spirosomataceae</taxon>
        <taxon>Dyadobacter</taxon>
    </lineage>
</organism>